<comment type="caution">
    <text evidence="2">The sequence shown here is derived from an EMBL/GenBank/DDBJ whole genome shotgun (WGS) entry which is preliminary data.</text>
</comment>
<evidence type="ECO:0000313" key="2">
    <source>
        <dbReference type="EMBL" id="GAB1317146.1"/>
    </source>
</evidence>
<dbReference type="Gene3D" id="1.25.40.10">
    <property type="entry name" value="Tetratricopeptide repeat domain"/>
    <property type="match status" value="1"/>
</dbReference>
<sequence>MVDLSDYVLGPLRGASIKGIEEAILTQKEIIASLESSHPDRAYLLKDEGVLWHARYERSGDANDIEQAIRAARDALQAWTVGGKGLGGTLSRLSLWLANRFQILGNPNDLDEAISTARRALELMSPGSEQWWDTYNNIAKTFQANFQSGHYGVEAVDKVISYHSEALDRARQDHKHSSGYLYLCCMLHHSRYLRSDSVQDLEQAISFGYEAIEMAHFAEVVGPEHLGLSAALLTHYQATHLSSSLEEGLRISRTWLASRGKDAIPRLRAQVLCGYGSMLEAKCHRMRTVDPAQAADLLYEATRCGGEAIDSLDPHDTNLKAFTLNMTCAWYSTLMDIRRDVGVGDDAAIIFSHALGLLPEGHPERARTLTNLMHLRDVQHQILTEQGQKLKAIAALDKAVTHAREALDATAEGDKYLGERRKHLGVLLLRKHLLTGEEDKGPADQESKKYLALAAATERASPLIRIPAAIQAGLGCWEDGELDKANQLLQSAVSLLPSLHSHPVSNRDLQQTLSQVSGLGAYAAALALEAGRPPFEALMSLEESRCIISGLSMRSRADTNGLADRDATLAAKYDDLRIQLAFVSKQLSLEGTYRHARAHQERLLRSLAETEAEIRRLPGWESFQLPMTEESVRKLAADGPLIVVNATLIRCDAIIVTTQEIKLVRLVDMTHKDLKKHVELFSHLGSESRRNAVPRKAKTTDSTPESALLWLWKAAVKPILDATDLTSSGRVWWLTTGIAGRAPFHAAGSHAVGSRENTLSRVVSSYTSSLKTLRFSRDKARRSTAATVPGRGMLLVTMSKNPPPHRDLDTQHEESAARDAFGPALEHLSQCDPEAVLERLPRYSVVHFACHGASIGRDPSQSGLLLARSGGTEPAMLSIASLEGVDIQDGAIAYLSACSTAEQVDGKLADEAIHLANWFQALGFRHVIGTMWGAEDAAAGEVARRFYTKVFPDGRTSGLDVATALHEALTDYISEGRHGVVAWGPFIHVGA</sequence>
<dbReference type="RefSeq" id="XP_070918877.1">
    <property type="nucleotide sequence ID" value="XM_071062776.1"/>
</dbReference>
<dbReference type="InterPro" id="IPR024983">
    <property type="entry name" value="CHAT_dom"/>
</dbReference>
<evidence type="ECO:0000313" key="3">
    <source>
        <dbReference type="Proteomes" id="UP001628179"/>
    </source>
</evidence>
<dbReference type="Pfam" id="PF12770">
    <property type="entry name" value="CHAT"/>
    <property type="match status" value="1"/>
</dbReference>
<evidence type="ECO:0000259" key="1">
    <source>
        <dbReference type="Pfam" id="PF12770"/>
    </source>
</evidence>
<dbReference type="GeneID" id="98178099"/>
<gene>
    <name evidence="2" type="ORF">MFIFM68171_07356</name>
</gene>
<proteinExistence type="predicted"/>
<protein>
    <recommendedName>
        <fullName evidence="1">CHAT domain-containing protein</fullName>
    </recommendedName>
</protein>
<dbReference type="EMBL" id="BAAFSV010000004">
    <property type="protein sequence ID" value="GAB1317146.1"/>
    <property type="molecule type" value="Genomic_DNA"/>
</dbReference>
<name>A0ABQ0GHB1_9PEZI</name>
<accession>A0ABQ0GHB1</accession>
<dbReference type="InterPro" id="IPR011990">
    <property type="entry name" value="TPR-like_helical_dom_sf"/>
</dbReference>
<feature type="domain" description="CHAT" evidence="1">
    <location>
        <begin position="708"/>
        <end position="991"/>
    </location>
</feature>
<dbReference type="Proteomes" id="UP001628179">
    <property type="component" value="Unassembled WGS sequence"/>
</dbReference>
<keyword evidence="3" id="KW-1185">Reference proteome</keyword>
<reference evidence="2 3" key="1">
    <citation type="submission" date="2024-09" db="EMBL/GenBank/DDBJ databases">
        <title>Itraconazole resistance in Madurella fahalii resulting from another homologue of gene encoding cytochrome P450 14-alpha sterol demethylase (CYP51).</title>
        <authorList>
            <person name="Yoshioka I."/>
            <person name="Fahal A.H."/>
            <person name="Kaneko S."/>
            <person name="Yaguchi T."/>
        </authorList>
    </citation>
    <scope>NUCLEOTIDE SEQUENCE [LARGE SCALE GENOMIC DNA]</scope>
    <source>
        <strain evidence="2 3">IFM 68171</strain>
    </source>
</reference>
<organism evidence="2 3">
    <name type="scientific">Madurella fahalii</name>
    <dbReference type="NCBI Taxonomy" id="1157608"/>
    <lineage>
        <taxon>Eukaryota</taxon>
        <taxon>Fungi</taxon>
        <taxon>Dikarya</taxon>
        <taxon>Ascomycota</taxon>
        <taxon>Pezizomycotina</taxon>
        <taxon>Sordariomycetes</taxon>
        <taxon>Sordariomycetidae</taxon>
        <taxon>Sordariales</taxon>
        <taxon>Sordariales incertae sedis</taxon>
        <taxon>Madurella</taxon>
    </lineage>
</organism>